<dbReference type="InterPro" id="IPR037272">
    <property type="entry name" value="SNS_sf"/>
</dbReference>
<dbReference type="PANTHER" id="PTHR42948:SF1">
    <property type="entry name" value="TRANSPORTER"/>
    <property type="match status" value="1"/>
</dbReference>
<dbReference type="GO" id="GO:0016020">
    <property type="term" value="C:membrane"/>
    <property type="evidence" value="ECO:0007669"/>
    <property type="project" value="UniProtKB-SubCell"/>
</dbReference>
<feature type="transmembrane region" description="Helical" evidence="6">
    <location>
        <begin position="315"/>
        <end position="339"/>
    </location>
</feature>
<evidence type="ECO:0000256" key="3">
    <source>
        <dbReference type="ARBA" id="ARBA00022692"/>
    </source>
</evidence>
<feature type="transmembrane region" description="Helical" evidence="6">
    <location>
        <begin position="45"/>
        <end position="64"/>
    </location>
</feature>
<keyword evidence="3 6" id="KW-0812">Transmembrane</keyword>
<feature type="transmembrane region" description="Helical" evidence="6">
    <location>
        <begin position="96"/>
        <end position="121"/>
    </location>
</feature>
<dbReference type="PANTHER" id="PTHR42948">
    <property type="entry name" value="TRANSPORTER"/>
    <property type="match status" value="1"/>
</dbReference>
<dbReference type="EMBL" id="MFSR01000010">
    <property type="protein sequence ID" value="OGI40939.1"/>
    <property type="molecule type" value="Genomic_DNA"/>
</dbReference>
<name>A0A1F6T7B9_9PROT</name>
<keyword evidence="4 6" id="KW-1133">Transmembrane helix</keyword>
<keyword evidence="2" id="KW-0813">Transport</keyword>
<dbReference type="CDD" id="cd10336">
    <property type="entry name" value="SLC6sbd_Tyt1-Like"/>
    <property type="match status" value="1"/>
</dbReference>
<evidence type="ECO:0000256" key="6">
    <source>
        <dbReference type="SAM" id="Phobius"/>
    </source>
</evidence>
<feature type="transmembrane region" description="Helical" evidence="6">
    <location>
        <begin position="219"/>
        <end position="248"/>
    </location>
</feature>
<dbReference type="SUPFAM" id="SSF161070">
    <property type="entry name" value="SNF-like"/>
    <property type="match status" value="1"/>
</dbReference>
<sequence length="459" mass="48613">MTSARQTVAAHWSSTRALVLAAGGAAIGFNNFWQFPALLGQYGGGAFLIVYLGCLALIALPLLMTELMLGRHGRASPVGTLRHLANLSRGDPHWSAVGGMTVLAGFLIFSYLSVIAGWTVAYTLRALFGAFAGLTADGIGSQFAQLVKDPEKQLFWHTLFVASVTLVTARGLRAGVEAAVRVVVPLLLVLLAALLVYAATTGGAVRALGQLFVPDFSRLGAAGILNAMTHALFTLGVGTGVMLMYGAYAGAHTPIVRVSLRVIALDTLTGLAAAVTIFSVLHAGGVEPVAGTALVFQALPLAFDHLPLGGVAGTVFFLLLTLVAWVSALAFIEPALAWLRERYGIERRRAALLCGAAAWGVGLVVILSFNAWAFSFRFFGTVKKLGMFDVLQILTAHLLLPLGAILLSLFAGWLIRPAVSREAFALRSPCSFDTWLWLVRVVIPALLLVVMFSLSDLFA</sequence>
<gene>
    <name evidence="7" type="ORF">A2V91_04985</name>
</gene>
<dbReference type="InterPro" id="IPR047218">
    <property type="entry name" value="YocR/YhdH-like"/>
</dbReference>
<comment type="subcellular location">
    <subcellularLocation>
        <location evidence="1">Membrane</location>
        <topology evidence="1">Multi-pass membrane protein</topology>
    </subcellularLocation>
</comment>
<evidence type="ECO:0000313" key="7">
    <source>
        <dbReference type="EMBL" id="OGI40939.1"/>
    </source>
</evidence>
<evidence type="ECO:0000256" key="4">
    <source>
        <dbReference type="ARBA" id="ARBA00022989"/>
    </source>
</evidence>
<feature type="transmembrane region" description="Helical" evidence="6">
    <location>
        <begin position="435"/>
        <end position="454"/>
    </location>
</feature>
<dbReference type="NCBIfam" id="NF037979">
    <property type="entry name" value="Na_transp"/>
    <property type="match status" value="1"/>
</dbReference>
<dbReference type="Pfam" id="PF00209">
    <property type="entry name" value="SNF"/>
    <property type="match status" value="2"/>
</dbReference>
<protein>
    <recommendedName>
        <fullName evidence="9">Transporter</fullName>
    </recommendedName>
</protein>
<organism evidence="7 8">
    <name type="scientific">Candidatus Muproteobacteria bacterium RBG_16_64_10</name>
    <dbReference type="NCBI Taxonomy" id="1817757"/>
    <lineage>
        <taxon>Bacteria</taxon>
        <taxon>Pseudomonadati</taxon>
        <taxon>Pseudomonadota</taxon>
        <taxon>Candidatus Muproteobacteria</taxon>
    </lineage>
</organism>
<feature type="transmembrane region" description="Helical" evidence="6">
    <location>
        <begin position="179"/>
        <end position="199"/>
    </location>
</feature>
<proteinExistence type="predicted"/>
<feature type="transmembrane region" description="Helical" evidence="6">
    <location>
        <begin position="154"/>
        <end position="172"/>
    </location>
</feature>
<feature type="transmembrane region" description="Helical" evidence="6">
    <location>
        <begin position="394"/>
        <end position="415"/>
    </location>
</feature>
<evidence type="ECO:0000256" key="1">
    <source>
        <dbReference type="ARBA" id="ARBA00004141"/>
    </source>
</evidence>
<dbReference type="AlphaFoldDB" id="A0A1F6T7B9"/>
<evidence type="ECO:0008006" key="9">
    <source>
        <dbReference type="Google" id="ProtNLM"/>
    </source>
</evidence>
<feature type="transmembrane region" description="Helical" evidence="6">
    <location>
        <begin position="260"/>
        <end position="281"/>
    </location>
</feature>
<evidence type="ECO:0000256" key="2">
    <source>
        <dbReference type="ARBA" id="ARBA00022448"/>
    </source>
</evidence>
<reference evidence="7 8" key="1">
    <citation type="journal article" date="2016" name="Nat. Commun.">
        <title>Thousands of microbial genomes shed light on interconnected biogeochemical processes in an aquifer system.</title>
        <authorList>
            <person name="Anantharaman K."/>
            <person name="Brown C.T."/>
            <person name="Hug L.A."/>
            <person name="Sharon I."/>
            <person name="Castelle C.J."/>
            <person name="Probst A.J."/>
            <person name="Thomas B.C."/>
            <person name="Singh A."/>
            <person name="Wilkins M.J."/>
            <person name="Karaoz U."/>
            <person name="Brodie E.L."/>
            <person name="Williams K.H."/>
            <person name="Hubbard S.S."/>
            <person name="Banfield J.F."/>
        </authorList>
    </citation>
    <scope>NUCLEOTIDE SEQUENCE [LARGE SCALE GENOMIC DNA]</scope>
</reference>
<dbReference type="PRINTS" id="PR00176">
    <property type="entry name" value="NANEUSMPORT"/>
</dbReference>
<dbReference type="PROSITE" id="PS50267">
    <property type="entry name" value="NA_NEUROTRAN_SYMP_3"/>
    <property type="match status" value="1"/>
</dbReference>
<feature type="transmembrane region" description="Helical" evidence="6">
    <location>
        <begin position="12"/>
        <end position="33"/>
    </location>
</feature>
<feature type="transmembrane region" description="Helical" evidence="6">
    <location>
        <begin position="351"/>
        <end position="374"/>
    </location>
</feature>
<dbReference type="InterPro" id="IPR000175">
    <property type="entry name" value="Na/ntran_symport"/>
</dbReference>
<evidence type="ECO:0000313" key="8">
    <source>
        <dbReference type="Proteomes" id="UP000179334"/>
    </source>
</evidence>
<accession>A0A1F6T7B9</accession>
<keyword evidence="5 6" id="KW-0472">Membrane</keyword>
<evidence type="ECO:0000256" key="5">
    <source>
        <dbReference type="ARBA" id="ARBA00023136"/>
    </source>
</evidence>
<dbReference type="Proteomes" id="UP000179334">
    <property type="component" value="Unassembled WGS sequence"/>
</dbReference>
<comment type="caution">
    <text evidence="7">The sequence shown here is derived from an EMBL/GenBank/DDBJ whole genome shotgun (WGS) entry which is preliminary data.</text>
</comment>